<feature type="domain" description="Capsule synthesis protein CapA" evidence="3">
    <location>
        <begin position="8"/>
        <end position="289"/>
    </location>
</feature>
<dbReference type="PANTHER" id="PTHR33393">
    <property type="entry name" value="POLYGLUTAMINE SYNTHESIS ACCESSORY PROTEIN RV0574C-RELATED"/>
    <property type="match status" value="1"/>
</dbReference>
<dbReference type="InterPro" id="IPR029052">
    <property type="entry name" value="Metallo-depent_PP-like"/>
</dbReference>
<dbReference type="SUPFAM" id="SSF56300">
    <property type="entry name" value="Metallo-dependent phosphatases"/>
    <property type="match status" value="1"/>
</dbReference>
<dbReference type="AlphaFoldDB" id="A0AB39SU59"/>
<evidence type="ECO:0000313" key="4">
    <source>
        <dbReference type="EMBL" id="XDQ70376.1"/>
    </source>
</evidence>
<dbReference type="CDD" id="cd07381">
    <property type="entry name" value="MPP_CapA"/>
    <property type="match status" value="1"/>
</dbReference>
<evidence type="ECO:0000256" key="2">
    <source>
        <dbReference type="SAM" id="MobiDB-lite"/>
    </source>
</evidence>
<name>A0AB39SU59_9ACTN</name>
<comment type="similarity">
    <text evidence="1">Belongs to the CapA family.</text>
</comment>
<dbReference type="InterPro" id="IPR052169">
    <property type="entry name" value="CW_Biosynth-Accessory"/>
</dbReference>
<dbReference type="InterPro" id="IPR019079">
    <property type="entry name" value="Capsule_synth_CapA"/>
</dbReference>
<evidence type="ECO:0000259" key="3">
    <source>
        <dbReference type="SMART" id="SM00854"/>
    </source>
</evidence>
<proteinExistence type="inferred from homology"/>
<dbReference type="Pfam" id="PF09587">
    <property type="entry name" value="PGA_cap"/>
    <property type="match status" value="1"/>
</dbReference>
<feature type="region of interest" description="Disordered" evidence="2">
    <location>
        <begin position="357"/>
        <end position="380"/>
    </location>
</feature>
<sequence length="380" mass="40836">MGGGGLTGLFLCGDVMLGRGIDQILPHPLDPALPERYVRDARDYVALAEARSGPVPRPVAPTYPWGEALPLIDEAGPDARVVNLETSVTHHDVPAPGKAVHYRMSPADLPALRAVRPDVVVLANNHVLDYGRRGLDDTLDALAGAGLRTAGAGRDAEEATRPAVVPLPGGRRLLVHALGLASSGVPRAWAATERGGGVHYAEGPYDEAATRLAGRLRADRRPGDLVLVSVHWGSNWGYAPDRAQVALGHALVDAGADIVHGHSSHHPRPLEAYGGRLVLHGCGDLVNDYEGISGQEQYRDDLRLLYFVTVHDEDGTLAEVRLVPLRSRRLRLERAPRQDARWLHDVLARISRPFGMRVDSTPGGDTFTARPRPSLSDLAG</sequence>
<gene>
    <name evidence="4" type="ORF">AB5J54_07520</name>
</gene>
<evidence type="ECO:0000256" key="1">
    <source>
        <dbReference type="ARBA" id="ARBA00005662"/>
    </source>
</evidence>
<dbReference type="RefSeq" id="WP_369143116.1">
    <property type="nucleotide sequence ID" value="NZ_CP163444.1"/>
</dbReference>
<reference evidence="4" key="1">
    <citation type="submission" date="2024-07" db="EMBL/GenBank/DDBJ databases">
        <authorList>
            <person name="Yu S.T."/>
        </authorList>
    </citation>
    <scope>NUCLEOTIDE SEQUENCE</scope>
    <source>
        <strain evidence="4">R44</strain>
    </source>
</reference>
<protein>
    <submittedName>
        <fullName evidence="4">CapA family protein</fullName>
    </submittedName>
</protein>
<accession>A0AB39SU59</accession>
<dbReference type="EMBL" id="CP163444">
    <property type="protein sequence ID" value="XDQ70376.1"/>
    <property type="molecule type" value="Genomic_DNA"/>
</dbReference>
<dbReference type="PANTHER" id="PTHR33393:SF11">
    <property type="entry name" value="POLYGLUTAMINE SYNTHESIS ACCESSORY PROTEIN RV0574C-RELATED"/>
    <property type="match status" value="1"/>
</dbReference>
<dbReference type="SMART" id="SM00854">
    <property type="entry name" value="PGA_cap"/>
    <property type="match status" value="1"/>
</dbReference>
<organism evidence="4">
    <name type="scientific">Streptomyces sp. R44</name>
    <dbReference type="NCBI Taxonomy" id="3238633"/>
    <lineage>
        <taxon>Bacteria</taxon>
        <taxon>Bacillati</taxon>
        <taxon>Actinomycetota</taxon>
        <taxon>Actinomycetes</taxon>
        <taxon>Kitasatosporales</taxon>
        <taxon>Streptomycetaceae</taxon>
        <taxon>Streptomyces</taxon>
    </lineage>
</organism>
<dbReference type="Gene3D" id="3.60.21.10">
    <property type="match status" value="1"/>
</dbReference>